<dbReference type="AlphaFoldDB" id="A0A822XIB0"/>
<dbReference type="EMBL" id="DUZY01000001">
    <property type="protein sequence ID" value="DAD21254.1"/>
    <property type="molecule type" value="Genomic_DNA"/>
</dbReference>
<comment type="caution">
    <text evidence="2">The sequence shown here is derived from an EMBL/GenBank/DDBJ whole genome shotgun (WGS) entry which is preliminary data.</text>
</comment>
<dbReference type="Proteomes" id="UP000607653">
    <property type="component" value="Unassembled WGS sequence"/>
</dbReference>
<gene>
    <name evidence="2" type="ORF">HUJ06_022717</name>
</gene>
<reference evidence="2 3" key="1">
    <citation type="journal article" date="2020" name="Mol. Biol. Evol.">
        <title>Distinct Expression and Methylation Patterns for Genes with Different Fates following a Single Whole-Genome Duplication in Flowering Plants.</title>
        <authorList>
            <person name="Shi T."/>
            <person name="Rahmani R.S."/>
            <person name="Gugger P.F."/>
            <person name="Wang M."/>
            <person name="Li H."/>
            <person name="Zhang Y."/>
            <person name="Li Z."/>
            <person name="Wang Q."/>
            <person name="Van de Peer Y."/>
            <person name="Marchal K."/>
            <person name="Chen J."/>
        </authorList>
    </citation>
    <scope>NUCLEOTIDE SEQUENCE [LARGE SCALE GENOMIC DNA]</scope>
    <source>
        <tissue evidence="2">Leaf</tissue>
    </source>
</reference>
<feature type="region of interest" description="Disordered" evidence="1">
    <location>
        <begin position="1"/>
        <end position="27"/>
    </location>
</feature>
<evidence type="ECO:0000256" key="1">
    <source>
        <dbReference type="SAM" id="MobiDB-lite"/>
    </source>
</evidence>
<keyword evidence="3" id="KW-1185">Reference proteome</keyword>
<feature type="compositionally biased region" description="Basic and acidic residues" evidence="1">
    <location>
        <begin position="12"/>
        <end position="23"/>
    </location>
</feature>
<organism evidence="2 3">
    <name type="scientific">Nelumbo nucifera</name>
    <name type="common">Sacred lotus</name>
    <dbReference type="NCBI Taxonomy" id="4432"/>
    <lineage>
        <taxon>Eukaryota</taxon>
        <taxon>Viridiplantae</taxon>
        <taxon>Streptophyta</taxon>
        <taxon>Embryophyta</taxon>
        <taxon>Tracheophyta</taxon>
        <taxon>Spermatophyta</taxon>
        <taxon>Magnoliopsida</taxon>
        <taxon>Proteales</taxon>
        <taxon>Nelumbonaceae</taxon>
        <taxon>Nelumbo</taxon>
    </lineage>
</organism>
<sequence length="54" mass="6196">MLCPSCHCRSSQGKENRKNEEKKKQRRTGVLFVAADESLKVSLSHRSWKDSVYG</sequence>
<evidence type="ECO:0000313" key="3">
    <source>
        <dbReference type="Proteomes" id="UP000607653"/>
    </source>
</evidence>
<protein>
    <submittedName>
        <fullName evidence="2">Uncharacterized protein</fullName>
    </submittedName>
</protein>
<accession>A0A822XIB0</accession>
<proteinExistence type="predicted"/>
<evidence type="ECO:0000313" key="2">
    <source>
        <dbReference type="EMBL" id="DAD21254.1"/>
    </source>
</evidence>
<name>A0A822XIB0_NELNU</name>